<evidence type="ECO:0000313" key="5">
    <source>
        <dbReference type="Proteomes" id="UP001201262"/>
    </source>
</evidence>
<dbReference type="SFLD" id="SFLDS00036">
    <property type="entry name" value="Aromatic_Prenyltransferase"/>
    <property type="match status" value="1"/>
</dbReference>
<feature type="binding site" evidence="3">
    <location>
        <position position="313"/>
    </location>
    <ligand>
        <name>dimethylallyl diphosphate</name>
        <dbReference type="ChEBI" id="CHEBI:57623"/>
    </ligand>
</feature>
<dbReference type="GO" id="GO:0016765">
    <property type="term" value="F:transferase activity, transferring alkyl or aryl (other than methyl) groups"/>
    <property type="evidence" value="ECO:0007669"/>
    <property type="project" value="InterPro"/>
</dbReference>
<dbReference type="InterPro" id="IPR017795">
    <property type="entry name" value="ABBA_NscD-like"/>
</dbReference>
<evidence type="ECO:0000313" key="4">
    <source>
        <dbReference type="EMBL" id="KAH8702192.1"/>
    </source>
</evidence>
<feature type="binding site" evidence="3">
    <location>
        <position position="395"/>
    </location>
    <ligand>
        <name>dimethylallyl diphosphate</name>
        <dbReference type="ChEBI" id="CHEBI:57623"/>
    </ligand>
</feature>
<feature type="binding site" evidence="3">
    <location>
        <position position="245"/>
    </location>
    <ligand>
        <name>dimethylallyl diphosphate</name>
        <dbReference type="ChEBI" id="CHEBI:57623"/>
    </ligand>
</feature>
<reference evidence="4" key="1">
    <citation type="submission" date="2021-12" db="EMBL/GenBank/DDBJ databases">
        <title>Convergent genome expansion in fungi linked to evolution of root-endophyte symbiosis.</title>
        <authorList>
            <consortium name="DOE Joint Genome Institute"/>
            <person name="Ke Y.-H."/>
            <person name="Bonito G."/>
            <person name="Liao H.-L."/>
            <person name="Looney B."/>
            <person name="Rojas-Flechas A."/>
            <person name="Nash J."/>
            <person name="Hameed K."/>
            <person name="Schadt C."/>
            <person name="Martin F."/>
            <person name="Crous P.W."/>
            <person name="Miettinen O."/>
            <person name="Magnuson J.K."/>
            <person name="Labbe J."/>
            <person name="Jacobson D."/>
            <person name="Doktycz M.J."/>
            <person name="Veneault-Fourrey C."/>
            <person name="Kuo A."/>
            <person name="Mondo S."/>
            <person name="Calhoun S."/>
            <person name="Riley R."/>
            <person name="Ohm R."/>
            <person name="LaButti K."/>
            <person name="Andreopoulos B."/>
            <person name="Pangilinan J."/>
            <person name="Nolan M."/>
            <person name="Tritt A."/>
            <person name="Clum A."/>
            <person name="Lipzen A."/>
            <person name="Daum C."/>
            <person name="Barry K."/>
            <person name="Grigoriev I.V."/>
            <person name="Vilgalys R."/>
        </authorList>
    </citation>
    <scope>NUCLEOTIDE SEQUENCE</scope>
    <source>
        <strain evidence="4">PMI_201</strain>
    </source>
</reference>
<dbReference type="RefSeq" id="XP_046075568.1">
    <property type="nucleotide sequence ID" value="XM_046217969.1"/>
</dbReference>
<dbReference type="SFLD" id="SFLDG01162">
    <property type="entry name" value="I"/>
    <property type="match status" value="1"/>
</dbReference>
<dbReference type="InterPro" id="IPR033964">
    <property type="entry name" value="ABBA"/>
</dbReference>
<organism evidence="4 5">
    <name type="scientific">Talaromyces proteolyticus</name>
    <dbReference type="NCBI Taxonomy" id="1131652"/>
    <lineage>
        <taxon>Eukaryota</taxon>
        <taxon>Fungi</taxon>
        <taxon>Dikarya</taxon>
        <taxon>Ascomycota</taxon>
        <taxon>Pezizomycotina</taxon>
        <taxon>Eurotiomycetes</taxon>
        <taxon>Eurotiomycetidae</taxon>
        <taxon>Eurotiales</taxon>
        <taxon>Trichocomaceae</taxon>
        <taxon>Talaromyces</taxon>
        <taxon>Talaromyces sect. Bacilispori</taxon>
    </lineage>
</organism>
<keyword evidence="5" id="KW-1185">Reference proteome</keyword>
<name>A0AAD4KVW3_9EURO</name>
<protein>
    <submittedName>
        <fullName evidence="4">Dimethylallyl tryptophan synthase GliD2</fullName>
    </submittedName>
</protein>
<dbReference type="EMBL" id="JAJTJA010000003">
    <property type="protein sequence ID" value="KAH8702192.1"/>
    <property type="molecule type" value="Genomic_DNA"/>
</dbReference>
<dbReference type="PIRSF" id="PIRSF000509">
    <property type="entry name" value="Trp_DMAT"/>
    <property type="match status" value="1"/>
</dbReference>
<keyword evidence="2" id="KW-0808">Transferase</keyword>
<comment type="similarity">
    <text evidence="1">Belongs to the tryptophan dimethylallyltransferase family.</text>
</comment>
<comment type="caution">
    <text evidence="4">The sequence shown here is derived from an EMBL/GenBank/DDBJ whole genome shotgun (WGS) entry which is preliminary data.</text>
</comment>
<dbReference type="Pfam" id="PF11991">
    <property type="entry name" value="Trp_DMAT"/>
    <property type="match status" value="1"/>
</dbReference>
<feature type="binding site" evidence="3">
    <location>
        <position position="317"/>
    </location>
    <ligand>
        <name>dimethylallyl diphosphate</name>
        <dbReference type="ChEBI" id="CHEBI:57623"/>
    </ligand>
</feature>
<dbReference type="NCBIfam" id="TIGR03429">
    <property type="entry name" value="arom_pren_DMATS"/>
    <property type="match status" value="1"/>
</dbReference>
<dbReference type="AlphaFoldDB" id="A0AAD4KVW3"/>
<evidence type="ECO:0000256" key="1">
    <source>
        <dbReference type="ARBA" id="ARBA00010209"/>
    </source>
</evidence>
<dbReference type="InterPro" id="IPR012148">
    <property type="entry name" value="ABBA_DMATS-like"/>
</dbReference>
<sequence>MTISYLEAIDQYQRGNQSTTYHRSIKSKCLQSKLNAINGERDVNVNVEELPLASLTPFDLLSVALPLPGPVSSTDYWWRKTGPIISGLLSKANYPLYNHYKHLLLYHSHILPLLGPRPPHHNDTHPSPSNAPWRAFLTDDFTPVEPSWNISGNESTIRLGVEPIGFSAGTHTDPFNQSLVTEFMNSLVASEADADLEMFEHFRKDFFIPAESSCEILAKLPDGEHSSQSFLAFDFDKGRVTSKAYFFPILKSLATGQDTMSLVSESILRLAEKSSWGAQMITAISVLEAWMTTCEGARAEMISVDCVGADKSRIKIYVRIPHTSLKKVKETYNLGGRLRDDVTTEGLKVLDNLWRTIFQPANDDDELPQNSHRTAGTIFNFELRPGKWFPEPKLYLPVRHYCASDLQIANRLQIFFGKMGWKRLEHEYSTDLQDLFPHHPLSRETGTHTYLSFSYKKQKGVYMTMYYNPKIYTV</sequence>
<dbReference type="GO" id="GO:0009820">
    <property type="term" value="P:alkaloid metabolic process"/>
    <property type="evidence" value="ECO:0007669"/>
    <property type="project" value="InterPro"/>
</dbReference>
<dbReference type="PANTHER" id="PTHR40627:SF3">
    <property type="entry name" value="PRENYLTRANSFERASE ASQH2-RELATED"/>
    <property type="match status" value="1"/>
</dbReference>
<proteinExistence type="inferred from homology"/>
<feature type="binding site" evidence="3">
    <location>
        <position position="158"/>
    </location>
    <ligand>
        <name>dimethylallyl diphosphate</name>
        <dbReference type="ChEBI" id="CHEBI:57623"/>
    </ligand>
</feature>
<dbReference type="PANTHER" id="PTHR40627">
    <property type="entry name" value="INDOLE PRENYLTRANSFERASE TDIB-RELATED"/>
    <property type="match status" value="1"/>
</dbReference>
<feature type="binding site" evidence="3">
    <location>
        <position position="315"/>
    </location>
    <ligand>
        <name>dimethylallyl diphosphate</name>
        <dbReference type="ChEBI" id="CHEBI:57623"/>
    </ligand>
</feature>
<dbReference type="CDD" id="cd13929">
    <property type="entry name" value="PT-DMATS_CymD"/>
    <property type="match status" value="1"/>
</dbReference>
<dbReference type="GeneID" id="70248256"/>
<gene>
    <name evidence="4" type="ORF">BGW36DRAFT_394901</name>
</gene>
<accession>A0AAD4KVW3</accession>
<dbReference type="Proteomes" id="UP001201262">
    <property type="component" value="Unassembled WGS sequence"/>
</dbReference>
<feature type="binding site" evidence="3">
    <location>
        <position position="243"/>
    </location>
    <ligand>
        <name>dimethylallyl diphosphate</name>
        <dbReference type="ChEBI" id="CHEBI:57623"/>
    </ligand>
</feature>
<evidence type="ECO:0000256" key="2">
    <source>
        <dbReference type="ARBA" id="ARBA00022679"/>
    </source>
</evidence>
<evidence type="ECO:0000256" key="3">
    <source>
        <dbReference type="PIRSR" id="PIRSR000509-1"/>
    </source>
</evidence>
<feature type="binding site" evidence="3">
    <location>
        <position position="145"/>
    </location>
    <ligand>
        <name>L-tryptophan</name>
        <dbReference type="ChEBI" id="CHEBI:57912"/>
    </ligand>
</feature>